<feature type="compositionally biased region" description="Basic and acidic residues" evidence="1">
    <location>
        <begin position="43"/>
        <end position="52"/>
    </location>
</feature>
<protein>
    <recommendedName>
        <fullName evidence="4">C2H2-type domain-containing protein</fullName>
    </recommendedName>
</protein>
<reference evidence="2 3" key="1">
    <citation type="journal article" date="2018" name="IMA Fungus">
        <title>IMA Genome-F 9: Draft genome sequence of Annulohypoxylon stygium, Aspergillus mulundensis, Berkeleyomyces basicola (syn. Thielaviopsis basicola), Ceratocystis smalleyi, two Cercospora beticola strains, Coleophoma cylindrospora, Fusarium fracticaudum, Phialophora cf. hyalina, and Morchella septimelata.</title>
        <authorList>
            <person name="Wingfield B.D."/>
            <person name="Bills G.F."/>
            <person name="Dong Y."/>
            <person name="Huang W."/>
            <person name="Nel W.J."/>
            <person name="Swalarsk-Parry B.S."/>
            <person name="Vaghefi N."/>
            <person name="Wilken P.M."/>
            <person name="An Z."/>
            <person name="de Beer Z.W."/>
            <person name="De Vos L."/>
            <person name="Chen L."/>
            <person name="Duong T.A."/>
            <person name="Gao Y."/>
            <person name="Hammerbacher A."/>
            <person name="Kikkert J.R."/>
            <person name="Li Y."/>
            <person name="Li H."/>
            <person name="Li K."/>
            <person name="Li Q."/>
            <person name="Liu X."/>
            <person name="Ma X."/>
            <person name="Naidoo K."/>
            <person name="Pethybridge S.J."/>
            <person name="Sun J."/>
            <person name="Steenkamp E.T."/>
            <person name="van der Nest M.A."/>
            <person name="van Wyk S."/>
            <person name="Wingfield M.J."/>
            <person name="Xiong C."/>
            <person name="Yue Q."/>
            <person name="Zhang X."/>
        </authorList>
    </citation>
    <scope>NUCLEOTIDE SEQUENCE [LARGE SCALE GENOMIC DNA]</scope>
    <source>
        <strain evidence="2 3">BP 5553</strain>
    </source>
</reference>
<gene>
    <name evidence="2" type="ORF">BP5553_10605</name>
</gene>
<feature type="region of interest" description="Disordered" evidence="1">
    <location>
        <begin position="244"/>
        <end position="266"/>
    </location>
</feature>
<dbReference type="RefSeq" id="XP_031864668.1">
    <property type="nucleotide sequence ID" value="XM_032019228.1"/>
</dbReference>
<dbReference type="PANTHER" id="PTHR38166">
    <property type="entry name" value="C2H2-TYPE DOMAIN-CONTAINING PROTEIN-RELATED"/>
    <property type="match status" value="1"/>
</dbReference>
<feature type="compositionally biased region" description="Polar residues" evidence="1">
    <location>
        <begin position="451"/>
        <end position="462"/>
    </location>
</feature>
<dbReference type="AlphaFoldDB" id="A0A370T911"/>
<feature type="compositionally biased region" description="Basic and acidic residues" evidence="1">
    <location>
        <begin position="469"/>
        <end position="481"/>
    </location>
</feature>
<evidence type="ECO:0008006" key="4">
    <source>
        <dbReference type="Google" id="ProtNLM"/>
    </source>
</evidence>
<accession>A0A370T911</accession>
<proteinExistence type="predicted"/>
<name>A0A370T911_9HELO</name>
<dbReference type="Proteomes" id="UP000254866">
    <property type="component" value="Unassembled WGS sequence"/>
</dbReference>
<dbReference type="GeneID" id="43603454"/>
<keyword evidence="3" id="KW-1185">Reference proteome</keyword>
<feature type="compositionally biased region" description="Pro residues" evidence="1">
    <location>
        <begin position="198"/>
        <end position="212"/>
    </location>
</feature>
<feature type="compositionally biased region" description="Polar residues" evidence="1">
    <location>
        <begin position="60"/>
        <end position="86"/>
    </location>
</feature>
<evidence type="ECO:0000313" key="2">
    <source>
        <dbReference type="EMBL" id="RDL29978.1"/>
    </source>
</evidence>
<feature type="region of interest" description="Disordered" evidence="1">
    <location>
        <begin position="191"/>
        <end position="214"/>
    </location>
</feature>
<evidence type="ECO:0000256" key="1">
    <source>
        <dbReference type="SAM" id="MobiDB-lite"/>
    </source>
</evidence>
<dbReference type="EMBL" id="NPIC01000017">
    <property type="protein sequence ID" value="RDL29978.1"/>
    <property type="molecule type" value="Genomic_DNA"/>
</dbReference>
<evidence type="ECO:0000313" key="3">
    <source>
        <dbReference type="Proteomes" id="UP000254866"/>
    </source>
</evidence>
<feature type="region of interest" description="Disordered" evidence="1">
    <location>
        <begin position="436"/>
        <end position="500"/>
    </location>
</feature>
<feature type="region of interest" description="Disordered" evidence="1">
    <location>
        <begin position="22"/>
        <end position="86"/>
    </location>
</feature>
<dbReference type="OrthoDB" id="4738706at2759"/>
<organism evidence="2 3">
    <name type="scientific">Venustampulla echinocandica</name>
    <dbReference type="NCBI Taxonomy" id="2656787"/>
    <lineage>
        <taxon>Eukaryota</taxon>
        <taxon>Fungi</taxon>
        <taxon>Dikarya</taxon>
        <taxon>Ascomycota</taxon>
        <taxon>Pezizomycotina</taxon>
        <taxon>Leotiomycetes</taxon>
        <taxon>Helotiales</taxon>
        <taxon>Pleuroascaceae</taxon>
        <taxon>Venustampulla</taxon>
    </lineage>
</organism>
<dbReference type="PANTHER" id="PTHR38166:SF1">
    <property type="entry name" value="C2H2-TYPE DOMAIN-CONTAINING PROTEIN"/>
    <property type="match status" value="1"/>
</dbReference>
<sequence length="840" mass="94753">MDDMRPQDVHFAWDDIMAYKASTAPKTSRTPHHLSVSGYTPSRQEKDPREDGYLYDSDVDASQWSETETSLSTGPFSIDSRSTHTSGSLSGLECCFGDDEDEIEFPSYHDAPACARGRMPELCNPFPPLASSQPGLPETIQHADDDSAVQTQPSRHVDYLSHDWREEDVAATWRMKDRDVTWLYGPLQLGEELDGESAPPPVPSETPSPPVRPILKKPTLSETLLRRSLSVSCLVKVPSTASIQTQRSAEFKNDSSTHPLPAFRRPKPKVTFSFDSISDWSRRSPTPTKNVRFHDEIEQHSDFGPIDFDEGDIEVSALVNHRHANATELRRALIVGGIPLAVTSEPIALADDLERGDDNLETDSNISMESDSESAESEHSHDDSEDDYFGTAVNFSRAEISHMGSLLGPVRDELVELVMSEFWTLFNREWDSSFTECAGNSPRSPKESRSGPHTTPSTSGIQAQRKRQRMDDGDNRDDNSGRKPRQPPQLPVPGSEGKDSPKFACPFRKCDANTYNIYSYRVCALSHWKTIARVKEHLYRCHQVAPHCKRCWQTFKNQQQLDTHLTVAAQEICEIRPGNSPEGITPEIERRLRSRKKSHPNQTDEERWKDIYKLLFPNATVPSPYFEIVQDEPPSSPDSRELANYEGYLRRELPRLVRSNIEEVVRRETQPLEAVLVGSLVGIIQDCQDRVFRAYRETQGFDPSISTPSIATLTSTPLPEAICTEDTQARAESDFLDAAFQAPVPTPEQRAPYIQPFELSDYKVFSDSGYSSEPICSCRSLCSCTRSTFNTQLQDDPFSVSQDNSNISRPWAQRPTNSLSYPSWQHVELTEDEADWWMNI</sequence>
<comment type="caution">
    <text evidence="2">The sequence shown here is derived from an EMBL/GenBank/DDBJ whole genome shotgun (WGS) entry which is preliminary data.</text>
</comment>
<feature type="region of interest" description="Disordered" evidence="1">
    <location>
        <begin position="352"/>
        <end position="388"/>
    </location>
</feature>